<organism evidence="1">
    <name type="scientific">Flavobacterium columnare</name>
    <dbReference type="NCBI Taxonomy" id="996"/>
    <lineage>
        <taxon>Bacteria</taxon>
        <taxon>Pseudomonadati</taxon>
        <taxon>Bacteroidota</taxon>
        <taxon>Flavobacteriia</taxon>
        <taxon>Flavobacteriales</taxon>
        <taxon>Flavobacteriaceae</taxon>
        <taxon>Flavobacterium</taxon>
    </lineage>
</organism>
<gene>
    <name evidence="1" type="ORF">JJC05_04930</name>
</gene>
<dbReference type="KEGG" id="fdv:JJC05_04930"/>
<dbReference type="AlphaFoldDB" id="A0A8G0P621"/>
<protein>
    <submittedName>
        <fullName evidence="1">Uncharacterized protein</fullName>
    </submittedName>
</protein>
<dbReference type="Proteomes" id="UP000824721">
    <property type="component" value="Chromosome"/>
</dbReference>
<accession>A0A8G0P621</accession>
<name>A0A8G0P621_9FLAO</name>
<evidence type="ECO:0000313" key="1">
    <source>
        <dbReference type="EMBL" id="QYS89611.1"/>
    </source>
</evidence>
<dbReference type="EMBL" id="CP067378">
    <property type="protein sequence ID" value="QYS89611.1"/>
    <property type="molecule type" value="Genomic_DNA"/>
</dbReference>
<proteinExistence type="predicted"/>
<reference evidence="1" key="1">
    <citation type="submission" date="2020-12" db="EMBL/GenBank/DDBJ databases">
        <title>Genome sequencing of genetic groups of Flavobacterium columnare.</title>
        <authorList>
            <person name="Waldbieser G.C."/>
            <person name="Griffin M.J."/>
            <person name="LaFrentz B.R."/>
        </authorList>
    </citation>
    <scope>NUCLEOTIDE SEQUENCE</scope>
    <source>
        <strain evidence="1">90-106</strain>
    </source>
</reference>
<sequence>MGSDYLSYKAVVNGQRDVLKAKIAISDHKIVQDSIIFKTQHGVLIDKEKTADGYLLTLKGTKTYAEEEVQAVIKQGGNIRLQGLLDWYILAKNQLMLPLSP</sequence>